<dbReference type="OrthoDB" id="2453533at2"/>
<protein>
    <submittedName>
        <fullName evidence="2">VOC family protein</fullName>
    </submittedName>
</protein>
<accession>A0A4Q4ZLL6</accession>
<feature type="domain" description="VOC" evidence="1">
    <location>
        <begin position="2"/>
        <end position="111"/>
    </location>
</feature>
<sequence length="114" mass="12407">MALALFAGIRVSDLERAQEWYARLLGKDPAFFPNDVEAVWELDENRFLYVEVSPELAGGGLVTLFLDDLDAFVDAASGRGIEPSKQETYENGVRKATYHDPDGNEVGCGGPPTG</sequence>
<proteinExistence type="predicted"/>
<keyword evidence="3" id="KW-1185">Reference proteome</keyword>
<dbReference type="Gene3D" id="3.10.180.10">
    <property type="entry name" value="2,3-Dihydroxybiphenyl 1,2-Dioxygenase, domain 1"/>
    <property type="match status" value="1"/>
</dbReference>
<evidence type="ECO:0000259" key="1">
    <source>
        <dbReference type="PROSITE" id="PS51819"/>
    </source>
</evidence>
<comment type="caution">
    <text evidence="2">The sequence shown here is derived from an EMBL/GenBank/DDBJ whole genome shotgun (WGS) entry which is preliminary data.</text>
</comment>
<reference evidence="2 3" key="1">
    <citation type="submission" date="2019-01" db="EMBL/GenBank/DDBJ databases">
        <title>Nocardioides guangzhouensis sp. nov., an actinobacterium isolated from soil.</title>
        <authorList>
            <person name="Fu Y."/>
            <person name="Cai Y."/>
            <person name="Lin Z."/>
            <person name="Chen P."/>
        </authorList>
    </citation>
    <scope>NUCLEOTIDE SEQUENCE [LARGE SCALE GENOMIC DNA]</scope>
    <source>
        <strain evidence="2 3">130</strain>
    </source>
</reference>
<dbReference type="PROSITE" id="PS51819">
    <property type="entry name" value="VOC"/>
    <property type="match status" value="1"/>
</dbReference>
<name>A0A4Q4ZLL6_9ACTN</name>
<dbReference type="InterPro" id="IPR004360">
    <property type="entry name" value="Glyas_Fos-R_dOase_dom"/>
</dbReference>
<dbReference type="CDD" id="cd06587">
    <property type="entry name" value="VOC"/>
    <property type="match status" value="1"/>
</dbReference>
<dbReference type="InterPro" id="IPR029068">
    <property type="entry name" value="Glyas_Bleomycin-R_OHBP_Dase"/>
</dbReference>
<dbReference type="InterPro" id="IPR037523">
    <property type="entry name" value="VOC_core"/>
</dbReference>
<dbReference type="RefSeq" id="WP_134713989.1">
    <property type="nucleotide sequence ID" value="NZ_SDKM01000003.1"/>
</dbReference>
<dbReference type="AlphaFoldDB" id="A0A4Q4ZLL6"/>
<gene>
    <name evidence="2" type="ORF">EKO23_03175</name>
</gene>
<evidence type="ECO:0000313" key="3">
    <source>
        <dbReference type="Proteomes" id="UP000295198"/>
    </source>
</evidence>
<evidence type="ECO:0000313" key="2">
    <source>
        <dbReference type="EMBL" id="RYP88344.1"/>
    </source>
</evidence>
<dbReference type="Pfam" id="PF00903">
    <property type="entry name" value="Glyoxalase"/>
    <property type="match status" value="1"/>
</dbReference>
<dbReference type="EMBL" id="SDKM01000003">
    <property type="protein sequence ID" value="RYP88344.1"/>
    <property type="molecule type" value="Genomic_DNA"/>
</dbReference>
<organism evidence="2 3">
    <name type="scientific">Nocardioides guangzhouensis</name>
    <dbReference type="NCBI Taxonomy" id="2497878"/>
    <lineage>
        <taxon>Bacteria</taxon>
        <taxon>Bacillati</taxon>
        <taxon>Actinomycetota</taxon>
        <taxon>Actinomycetes</taxon>
        <taxon>Propionibacteriales</taxon>
        <taxon>Nocardioidaceae</taxon>
        <taxon>Nocardioides</taxon>
    </lineage>
</organism>
<dbReference type="Proteomes" id="UP000295198">
    <property type="component" value="Unassembled WGS sequence"/>
</dbReference>
<dbReference type="SUPFAM" id="SSF54593">
    <property type="entry name" value="Glyoxalase/Bleomycin resistance protein/Dihydroxybiphenyl dioxygenase"/>
    <property type="match status" value="1"/>
</dbReference>